<evidence type="ECO:0000313" key="2">
    <source>
        <dbReference type="EMBL" id="CAI4006745.1"/>
    </source>
</evidence>
<dbReference type="EMBL" id="CAMXCT030003890">
    <property type="protein sequence ID" value="CAL4794057.1"/>
    <property type="molecule type" value="Genomic_DNA"/>
</dbReference>
<dbReference type="EMBL" id="CAMXCT010003890">
    <property type="protein sequence ID" value="CAI4006745.1"/>
    <property type="molecule type" value="Genomic_DNA"/>
</dbReference>
<feature type="region of interest" description="Disordered" evidence="1">
    <location>
        <begin position="1268"/>
        <end position="1307"/>
    </location>
</feature>
<protein>
    <submittedName>
        <fullName evidence="2">Uncharacterized protein</fullName>
    </submittedName>
</protein>
<gene>
    <name evidence="2" type="ORF">C1SCF055_LOCUS32358</name>
</gene>
<feature type="compositionally biased region" description="Basic and acidic residues" evidence="1">
    <location>
        <begin position="1268"/>
        <end position="1288"/>
    </location>
</feature>
<feature type="compositionally biased region" description="Basic and acidic residues" evidence="1">
    <location>
        <begin position="1296"/>
        <end position="1307"/>
    </location>
</feature>
<sequence length="1307" mass="144343">MEEEQNIDEAQLDVLDMLMRPPLPGTMQEAMAYWEYLDCQTGQTLKKGKALKKGMVLMKPVKKKGAGNPQPKLRKSFPEVDQDALDDALDSHIRQIGVQEALNLLDYRHLQPQQAEIPRAMFKLHPLLKALVQVSPSAEIRYRNLKHSLTVAVHKFGAELLNKYWEVEAALLPGRAADSILVLRKHWRRVTASPAGWERFGTKLDTAQFQVLTGLYKKTGKKVGGSPGKRKLKKEVSDVTMASDGFPAMLATSSASEAEDGSDGEASEASEASAAPSNSLLGSPPPVTKAMWREKAGKPVKKRPAGKGSKEKDGAKKKPAAGKKPAAEVKKKPGDTGLGPDTPIAQETLSIGGGKNQSYIQHMPFGPNTVKKLVVSVSLAQAAKLKVSHKQLVEELLPACKQAGATKVAMGMVPAKQLHPSLQAPKDHPGIRGVALGKGKQKALGKGMQKALKKGKQKADLSLEEKMETFQKKANGNVQTFLDSLTPGQREALWGRFSRARDALKDPKATELWNTHCKGKGSEEKKKQLLAVFLKNRGDLKKAGIYHKELVALTEVSGSLAGRTQISMGVLSAITPDQQEWQFCLETAIVYSDKQSKHEMNMEAATKLEAIQWMEARKAGTMLSPEEGLAANALNDVLPTSAKKKAKELAAIKDKESDEEGDAEDEEENSKQKLNAAAKEADLLSDMGGSKSKELTAKRILKMLKLVKQINAGLAKGSSGSKAAKHQKELQSCQVELQKLSKQGQKVKLEVAKDTLCEAALAVKRAEKELASLGNHGQNPNHIAHQLQSKYCESTDIDLPMPYFVETPVQLRTADGLYVAQKKIGMFLPHEWFYWLCGQDQAMSGLQNVEEFWKEHSPKDPQLKNNIIKETQQHREHRHKCLPCGLHGDGGQFQRNDSINVISMRSLLSSLNVASSQLLLLALPKGAINKSPDDAAFDTMKVLWQVLQWSWEAAFYNKFPEFDHAGNPWPAKSWRQQMAGQPLSREGFRACIWAVQADGEYLQNEFQLKGASREEMCFNCSANKSTLPYNDFRPTAAWRATVVEHAGTCPTDHVISTIPGVVGESFKYDTLHVLEEGLTAHVLANVLFDLVVKPGLPGTQNERLTYLFRKICALYQEQGIEASDRIRKLTLSTFCSPKSKHDQFPTLTGVKARHCRWLVPVLEEICLEFQRTEDKYSVHRFQTVKHLNQLYTIMDCSGMHPTGEEGAARPGGHTYGWTVDLTLSVARLFPDLLLPPRQRKSLQTLLLPFRPLGSAPLPVTTVAALREANSKDAKRKVEQAESKGDSGRSGKKRRRSLDDPGRKEFHG</sequence>
<evidence type="ECO:0000313" key="3">
    <source>
        <dbReference type="EMBL" id="CAL4794057.1"/>
    </source>
</evidence>
<comment type="caution">
    <text evidence="2">The sequence shown here is derived from an EMBL/GenBank/DDBJ whole genome shotgun (WGS) entry which is preliminary data.</text>
</comment>
<feature type="compositionally biased region" description="Acidic residues" evidence="1">
    <location>
        <begin position="657"/>
        <end position="668"/>
    </location>
</feature>
<feature type="region of interest" description="Disordered" evidence="1">
    <location>
        <begin position="253"/>
        <end position="350"/>
    </location>
</feature>
<feature type="compositionally biased region" description="Basic and acidic residues" evidence="1">
    <location>
        <begin position="325"/>
        <end position="334"/>
    </location>
</feature>
<evidence type="ECO:0000313" key="4">
    <source>
        <dbReference type="Proteomes" id="UP001152797"/>
    </source>
</evidence>
<accession>A0A9P1GB10</accession>
<reference evidence="3 4" key="2">
    <citation type="submission" date="2024-05" db="EMBL/GenBank/DDBJ databases">
        <authorList>
            <person name="Chen Y."/>
            <person name="Shah S."/>
            <person name="Dougan E. K."/>
            <person name="Thang M."/>
            <person name="Chan C."/>
        </authorList>
    </citation>
    <scope>NUCLEOTIDE SEQUENCE [LARGE SCALE GENOMIC DNA]</scope>
</reference>
<feature type="region of interest" description="Disordered" evidence="1">
    <location>
        <begin position="649"/>
        <end position="673"/>
    </location>
</feature>
<proteinExistence type="predicted"/>
<dbReference type="EMBL" id="CAMXCT020003890">
    <property type="protein sequence ID" value="CAL1160120.1"/>
    <property type="molecule type" value="Genomic_DNA"/>
</dbReference>
<keyword evidence="4" id="KW-1185">Reference proteome</keyword>
<evidence type="ECO:0000256" key="1">
    <source>
        <dbReference type="SAM" id="MobiDB-lite"/>
    </source>
</evidence>
<name>A0A9P1GB10_9DINO</name>
<reference evidence="2" key="1">
    <citation type="submission" date="2022-10" db="EMBL/GenBank/DDBJ databases">
        <authorList>
            <person name="Chen Y."/>
            <person name="Dougan E. K."/>
            <person name="Chan C."/>
            <person name="Rhodes N."/>
            <person name="Thang M."/>
        </authorList>
    </citation>
    <scope>NUCLEOTIDE SEQUENCE</scope>
</reference>
<dbReference type="Proteomes" id="UP001152797">
    <property type="component" value="Unassembled WGS sequence"/>
</dbReference>
<feature type="compositionally biased region" description="Acidic residues" evidence="1">
    <location>
        <begin position="257"/>
        <end position="268"/>
    </location>
</feature>
<organism evidence="2">
    <name type="scientific">Cladocopium goreaui</name>
    <dbReference type="NCBI Taxonomy" id="2562237"/>
    <lineage>
        <taxon>Eukaryota</taxon>
        <taxon>Sar</taxon>
        <taxon>Alveolata</taxon>
        <taxon>Dinophyceae</taxon>
        <taxon>Suessiales</taxon>
        <taxon>Symbiodiniaceae</taxon>
        <taxon>Cladocopium</taxon>
    </lineage>
</organism>